<dbReference type="FunFam" id="3.20.20.80:FF:000017">
    <property type="entry name" value="Beta-galactosidase"/>
    <property type="match status" value="1"/>
</dbReference>
<proteinExistence type="inferred from homology"/>
<feature type="signal peptide" evidence="7">
    <location>
        <begin position="1"/>
        <end position="18"/>
    </location>
</feature>
<dbReference type="Gene3D" id="3.20.20.80">
    <property type="entry name" value="Glycosidases"/>
    <property type="match status" value="1"/>
</dbReference>
<dbReference type="EC" id="3.2.1.23" evidence="9"/>
<name>A0A9Q4IUV3_BACFG</name>
<dbReference type="Pfam" id="PF00754">
    <property type="entry name" value="F5_F8_type_C"/>
    <property type="match status" value="1"/>
</dbReference>
<keyword evidence="5 9" id="KW-0326">Glycosidase</keyword>
<comment type="caution">
    <text evidence="9">The sequence shown here is derived from an EMBL/GenBank/DDBJ whole genome shotgun (WGS) entry which is preliminary data.</text>
</comment>
<protein>
    <submittedName>
        <fullName evidence="9">Beta-galactosidase</fullName>
        <ecNumber evidence="9">3.2.1.23</ecNumber>
    </submittedName>
</protein>
<dbReference type="InterPro" id="IPR001944">
    <property type="entry name" value="Glycoside_Hdrlase_35"/>
</dbReference>
<dbReference type="PRINTS" id="PR00742">
    <property type="entry name" value="GLHYDRLASE35"/>
</dbReference>
<gene>
    <name evidence="9" type="ORF">O1420_19565</name>
</gene>
<dbReference type="InterPro" id="IPR031330">
    <property type="entry name" value="Gly_Hdrlase_35_cat"/>
</dbReference>
<dbReference type="Pfam" id="PF01301">
    <property type="entry name" value="Glyco_hydro_35"/>
    <property type="match status" value="1"/>
</dbReference>
<accession>A0A9Q4IUV3</accession>
<dbReference type="InterPro" id="IPR008979">
    <property type="entry name" value="Galactose-bd-like_sf"/>
</dbReference>
<comment type="similarity">
    <text evidence="1 6">Belongs to the glycosyl hydrolase 35 family.</text>
</comment>
<evidence type="ECO:0000256" key="3">
    <source>
        <dbReference type="ARBA" id="ARBA00022801"/>
    </source>
</evidence>
<keyword evidence="3 9" id="KW-0378">Hydrolase</keyword>
<evidence type="ECO:0000256" key="2">
    <source>
        <dbReference type="ARBA" id="ARBA00022729"/>
    </source>
</evidence>
<evidence type="ECO:0000256" key="5">
    <source>
        <dbReference type="ARBA" id="ARBA00023295"/>
    </source>
</evidence>
<dbReference type="InterPro" id="IPR000421">
    <property type="entry name" value="FA58C"/>
</dbReference>
<dbReference type="AlphaFoldDB" id="A0A9Q4IUV3"/>
<dbReference type="PANTHER" id="PTHR23421">
    <property type="entry name" value="BETA-GALACTOSIDASE RELATED"/>
    <property type="match status" value="1"/>
</dbReference>
<dbReference type="Gene3D" id="2.60.120.260">
    <property type="entry name" value="Galactose-binding domain-like"/>
    <property type="match status" value="3"/>
</dbReference>
<dbReference type="Pfam" id="PF21467">
    <property type="entry name" value="BetaGal_gal-bd"/>
    <property type="match status" value="1"/>
</dbReference>
<dbReference type="SUPFAM" id="SSF49785">
    <property type="entry name" value="Galactose-binding domain-like"/>
    <property type="match status" value="2"/>
</dbReference>
<keyword evidence="2 7" id="KW-0732">Signal</keyword>
<evidence type="ECO:0000313" key="9">
    <source>
        <dbReference type="EMBL" id="MCZ2573570.1"/>
    </source>
</evidence>
<evidence type="ECO:0000256" key="6">
    <source>
        <dbReference type="RuleBase" id="RU003679"/>
    </source>
</evidence>
<dbReference type="InterPro" id="IPR048913">
    <property type="entry name" value="BetaGal_gal-bd"/>
</dbReference>
<dbReference type="EMBL" id="JAPUAV010000018">
    <property type="protein sequence ID" value="MCZ2573570.1"/>
    <property type="molecule type" value="Genomic_DNA"/>
</dbReference>
<dbReference type="RefSeq" id="WP_070737633.1">
    <property type="nucleotide sequence ID" value="NZ_JAIWXF010000009.1"/>
</dbReference>
<keyword evidence="4" id="KW-0325">Glycoprotein</keyword>
<feature type="chain" id="PRO_5040357918" evidence="7">
    <location>
        <begin position="19"/>
        <end position="769"/>
    </location>
</feature>
<dbReference type="GO" id="GO:0004565">
    <property type="term" value="F:beta-galactosidase activity"/>
    <property type="evidence" value="ECO:0007669"/>
    <property type="project" value="UniProtKB-EC"/>
</dbReference>
<dbReference type="Pfam" id="PF21317">
    <property type="entry name" value="BetaGal_ABD_1"/>
    <property type="match status" value="1"/>
</dbReference>
<evidence type="ECO:0000313" key="10">
    <source>
        <dbReference type="Proteomes" id="UP001078742"/>
    </source>
</evidence>
<evidence type="ECO:0000256" key="1">
    <source>
        <dbReference type="ARBA" id="ARBA00009809"/>
    </source>
</evidence>
<evidence type="ECO:0000256" key="4">
    <source>
        <dbReference type="ARBA" id="ARBA00023180"/>
    </source>
</evidence>
<dbReference type="GO" id="GO:0005975">
    <property type="term" value="P:carbohydrate metabolic process"/>
    <property type="evidence" value="ECO:0007669"/>
    <property type="project" value="InterPro"/>
</dbReference>
<sequence length="769" mass="87868">MKKLILLLILIFSLPVAAQNFTIGKSTFLLNGKPFTVKAAELHYTRIPAPYWEHRIEMCKALGMNTICLYVFWNIHEQTEGQFDFTGQNDIAAFCRLAQKHGMYVIVRPGPYVCAEWEMGGLPWWLLKKKDIVLRTLDPYFMERTAIFMKEVGKQLAPLQITRGGNIIMVQVENEYGAYAVDKPYVSAIRDIVKSAGFTEVPLFQCDWSSTFDRNGLDDLLWTINFGTGANIEQQFKRLKEARPETPLMCSEFWSGWFDHWGRKHETRPAKSMVQGIKDMLDRNISFSLYMAHGGTTFGHWGGANNPSYSAMCSSYDYDAPISEPGWTTDKYFQLRDLLKNYLPAGEQLPEIPEAFPVIEIPEVEFTQIAPLFSNLPEAKESMDIQPMEAFDQGWGTILYRTTLQEPVENGTTMKITEVHDWAQVFADGKLLARLDRRRGEFALQLPVLKKGTRIDILIEAMGRVNFDESIHDRKGITEKVELVRGKQSAELKNWTVYSFPVDYSFVQDKRYKNGTAQTMPAYYRTTFRLDKVGDTFLDMSTWGKGMVWVNGLAIGRFWEIGPQQTLFMPGCWLKEGENEIIVLDLKGPEKASIRGLKKPILDWLRNEGASTHRKEGEQLDLSRETPVAEGTFVPGNGWQEVCFDRQSIGRYFCLEALSAQKGKKIAAIAELDVLGADGKPVSREKWRIRYADSEETRSGNCTGDKVFDLQESTYWMTVAKDAYPHQLVIDLGGDYTVTGFRYLPRAEKGYPGMIKDYRVYVKGEDFQY</sequence>
<reference evidence="9" key="1">
    <citation type="submission" date="2022-12" db="EMBL/GenBank/DDBJ databases">
        <title>Development of a Multilocus Sequence Typing Scheme for Bacteroides fragilis Based on Whole Genome Sequencing Data and Clinical Application.</title>
        <authorList>
            <person name="Nielsen F.D."/>
            <person name="Justesen U.S."/>
        </authorList>
    </citation>
    <scope>NUCLEOTIDE SEQUENCE</scope>
    <source>
        <strain evidence="9">BF_BC_VIB_DK_2012_57</strain>
    </source>
</reference>
<dbReference type="PROSITE" id="PS50022">
    <property type="entry name" value="FA58C_3"/>
    <property type="match status" value="1"/>
</dbReference>
<dbReference type="InterPro" id="IPR048912">
    <property type="entry name" value="BetaGal1-like_ABD1"/>
</dbReference>
<evidence type="ECO:0000256" key="7">
    <source>
        <dbReference type="SAM" id="SignalP"/>
    </source>
</evidence>
<evidence type="ECO:0000259" key="8">
    <source>
        <dbReference type="PROSITE" id="PS50022"/>
    </source>
</evidence>
<dbReference type="InterPro" id="IPR017853">
    <property type="entry name" value="GH"/>
</dbReference>
<dbReference type="Proteomes" id="UP001078742">
    <property type="component" value="Unassembled WGS sequence"/>
</dbReference>
<organism evidence="9 10">
    <name type="scientific">Bacteroides fragilis</name>
    <dbReference type="NCBI Taxonomy" id="817"/>
    <lineage>
        <taxon>Bacteria</taxon>
        <taxon>Pseudomonadati</taxon>
        <taxon>Bacteroidota</taxon>
        <taxon>Bacteroidia</taxon>
        <taxon>Bacteroidales</taxon>
        <taxon>Bacteroidaceae</taxon>
        <taxon>Bacteroides</taxon>
    </lineage>
</organism>
<dbReference type="SUPFAM" id="SSF51445">
    <property type="entry name" value="(Trans)glycosidases"/>
    <property type="match status" value="1"/>
</dbReference>
<feature type="domain" description="F5/8 type C" evidence="8">
    <location>
        <begin position="670"/>
        <end position="769"/>
    </location>
</feature>